<evidence type="ECO:0000313" key="4">
    <source>
        <dbReference type="EMBL" id="CDQ10997.1"/>
    </source>
</evidence>
<evidence type="ECO:0000256" key="3">
    <source>
        <dbReference type="SAM" id="MobiDB-lite"/>
    </source>
</evidence>
<feature type="region of interest" description="Disordered" evidence="3">
    <location>
        <begin position="1"/>
        <end position="21"/>
    </location>
</feature>
<keyword evidence="6" id="KW-1185">Reference proteome</keyword>
<dbReference type="GO" id="GO:0016757">
    <property type="term" value="F:glycosyltransferase activity"/>
    <property type="evidence" value="ECO:0007669"/>
    <property type="project" value="UniProtKB-KW"/>
</dbReference>
<dbReference type="Proteomes" id="UP000193925">
    <property type="component" value="Chromosome AFERRI"/>
</dbReference>
<sequence length="106" mass="11670">MAPPEQHVPANALGKTSRISLDGRRSERSVILADGSMHSLTLLHPGIYTLRSEVMETMQILSGIAYYRAEGANDTQELHTGDSMVIPANQSYRLEVVEPLDYLLSS</sequence>
<dbReference type="Gene3D" id="2.60.120.10">
    <property type="entry name" value="Jelly Rolls"/>
    <property type="match status" value="1"/>
</dbReference>
<protein>
    <recommendedName>
        <fullName evidence="7">Pyrimidine/purine nucleoside phosphorylase</fullName>
    </recommendedName>
</protein>
<evidence type="ECO:0000313" key="5">
    <source>
        <dbReference type="EMBL" id="SMH65802.1"/>
    </source>
</evidence>
<evidence type="ECO:0000313" key="6">
    <source>
        <dbReference type="Proteomes" id="UP000193925"/>
    </source>
</evidence>
<evidence type="ECO:0008006" key="7">
    <source>
        <dbReference type="Google" id="ProtNLM"/>
    </source>
</evidence>
<dbReference type="Pfam" id="PF06865">
    <property type="entry name" value="Ppnp"/>
    <property type="match status" value="1"/>
</dbReference>
<reference evidence="4" key="1">
    <citation type="submission" date="2014-03" db="EMBL/GenBank/DDBJ databases">
        <authorList>
            <person name="Genoscope - CEA"/>
        </authorList>
    </citation>
    <scope>NUCLEOTIDE SEQUENCE [LARGE SCALE GENOMIC DNA]</scope>
    <source>
        <strain evidence="4">CF27</strain>
    </source>
</reference>
<keyword evidence="2" id="KW-0808">Transferase</keyword>
<evidence type="ECO:0000256" key="1">
    <source>
        <dbReference type="ARBA" id="ARBA00022676"/>
    </source>
</evidence>
<keyword evidence="1" id="KW-0328">Glycosyltransferase</keyword>
<name>A0A060UQZ1_9PROT</name>
<dbReference type="InterPro" id="IPR014710">
    <property type="entry name" value="RmlC-like_jellyroll"/>
</dbReference>
<dbReference type="EMBL" id="CCCS020000042">
    <property type="protein sequence ID" value="CDQ10997.1"/>
    <property type="molecule type" value="Genomic_DNA"/>
</dbReference>
<dbReference type="SUPFAM" id="SSF51182">
    <property type="entry name" value="RmlC-like cupins"/>
    <property type="match status" value="1"/>
</dbReference>
<reference evidence="5 6" key="3">
    <citation type="submission" date="2017-03" db="EMBL/GenBank/DDBJ databases">
        <authorList>
            <person name="Regsiter A."/>
            <person name="William W."/>
        </authorList>
    </citation>
    <scope>NUCLEOTIDE SEQUENCE [LARGE SCALE GENOMIC DNA]</scope>
    <source>
        <strain evidence="5">PRJEB5721</strain>
    </source>
</reference>
<reference evidence="4" key="2">
    <citation type="submission" date="2014-07" db="EMBL/GenBank/DDBJ databases">
        <title>Initial genome analysis of the psychrotolerant acidophile Acidithiobacillus ferrivorans CF27: insights into iron and sulfur oxidation pathways and into biofilm formation.</title>
        <authorList>
            <person name="Talla E."/>
            <person name="Hedrich S."/>
            <person name="Mangenot S."/>
            <person name="Ji B."/>
            <person name="Johnson D.B."/>
            <person name="Barbe V."/>
            <person name="Bonnefoy V."/>
        </authorList>
    </citation>
    <scope>NUCLEOTIDE SEQUENCE [LARGE SCALE GENOMIC DNA]</scope>
    <source>
        <strain evidence="4">CF27</strain>
    </source>
</reference>
<proteinExistence type="predicted"/>
<dbReference type="RefSeq" id="WP_035193824.1">
    <property type="nucleotide sequence ID" value="NZ_CCCS020000042.1"/>
</dbReference>
<dbReference type="AlphaFoldDB" id="A0A060UQZ1"/>
<evidence type="ECO:0000256" key="2">
    <source>
        <dbReference type="ARBA" id="ARBA00022679"/>
    </source>
</evidence>
<dbReference type="InterPro" id="IPR009664">
    <property type="entry name" value="Ppnp"/>
</dbReference>
<accession>A0A060UQZ1</accession>
<gene>
    <name evidence="5" type="ORF">AFERRI_20586</name>
    <name evidence="4" type="ORF">AFERRI_470026</name>
</gene>
<organism evidence="4">
    <name type="scientific">Acidithiobacillus ferrivorans</name>
    <dbReference type="NCBI Taxonomy" id="160808"/>
    <lineage>
        <taxon>Bacteria</taxon>
        <taxon>Pseudomonadati</taxon>
        <taxon>Pseudomonadota</taxon>
        <taxon>Acidithiobacillia</taxon>
        <taxon>Acidithiobacillales</taxon>
        <taxon>Acidithiobacillaceae</taxon>
        <taxon>Acidithiobacillus</taxon>
    </lineage>
</organism>
<dbReference type="InterPro" id="IPR011051">
    <property type="entry name" value="RmlC_Cupin_sf"/>
</dbReference>
<dbReference type="EMBL" id="LT841305">
    <property type="protein sequence ID" value="SMH65802.1"/>
    <property type="molecule type" value="Genomic_DNA"/>
</dbReference>